<evidence type="ECO:0000256" key="1">
    <source>
        <dbReference type="ARBA" id="ARBA00004251"/>
    </source>
</evidence>
<dbReference type="AlphaFoldDB" id="A0A8J5L1F0"/>
<dbReference type="InterPro" id="IPR051378">
    <property type="entry name" value="Cell2Cell_Antifungal"/>
</dbReference>
<evidence type="ECO:0000256" key="9">
    <source>
        <dbReference type="ARBA" id="ARBA00022989"/>
    </source>
</evidence>
<accession>A0A8J5L1F0</accession>
<feature type="signal peptide" evidence="15">
    <location>
        <begin position="1"/>
        <end position="22"/>
    </location>
</feature>
<evidence type="ECO:0000256" key="7">
    <source>
        <dbReference type="ARBA" id="ARBA00022737"/>
    </source>
</evidence>
<keyword evidence="7" id="KW-0677">Repeat</keyword>
<evidence type="ECO:0000256" key="6">
    <source>
        <dbReference type="ARBA" id="ARBA00022729"/>
    </source>
</evidence>
<keyword evidence="8" id="KW-0965">Cell junction</keyword>
<evidence type="ECO:0000256" key="3">
    <source>
        <dbReference type="ARBA" id="ARBA00022475"/>
    </source>
</evidence>
<feature type="chain" id="PRO_5035164043" description="Gnk2-homologous domain-containing protein" evidence="15">
    <location>
        <begin position="23"/>
        <end position="417"/>
    </location>
</feature>
<keyword evidence="10 14" id="KW-0472">Membrane</keyword>
<evidence type="ECO:0000256" key="5">
    <source>
        <dbReference type="ARBA" id="ARBA00022692"/>
    </source>
</evidence>
<keyword evidence="4" id="KW-0945">Host-virus interaction</keyword>
<protein>
    <recommendedName>
        <fullName evidence="16">Gnk2-homologous domain-containing protein</fullName>
    </recommendedName>
</protein>
<sequence>MNNLFFFFLLLLAASIASPTAADDSANAYIYAGCSETRYAPGSPSQINVDSLLSSLVSASSSTPYSNLTSTAASASFPSFGLFQCRGDLQPSNCADCVRSAVSSISSLCPFAAGAAVQLAGCFLRYGNDSFVGEPDTSVLYKKCGAAGGGGYGPDQIGIRDAALSALTGGGGNGGAGGYRVGAAGYVQAVAQCVGDQSASECDDCVAAAVGQLRAACGYAVSGDAYLGKCYARFWYTGNGAYNDDADHHHDDPDHHHDDDGKLVSQLSGGGCTIDSHHDDETGKTAAIVIGLIAGVALLIMFLTFLRKAGNYVLNIIRGLKDDTSPMTHCSTGIQHLLILIDMRVEEVTVAENKGWFLTWKVAVSYGDEPRFLQFFLEPHMQKLREDKFETSGITVYAKCTRNQFNQNDPALRNELV</sequence>
<evidence type="ECO:0000256" key="15">
    <source>
        <dbReference type="SAM" id="SignalP"/>
    </source>
</evidence>
<feature type="domain" description="Gnk2-homologous" evidence="16">
    <location>
        <begin position="134"/>
        <end position="239"/>
    </location>
</feature>
<keyword evidence="11" id="KW-1015">Disulfide bond</keyword>
<name>A0A8J5L1F0_ZINOF</name>
<keyword evidence="3" id="KW-1003">Cell membrane</keyword>
<dbReference type="Gene3D" id="3.30.430.20">
    <property type="entry name" value="Gnk2 domain, C-X8-C-X2-C motif"/>
    <property type="match status" value="2"/>
</dbReference>
<evidence type="ECO:0000256" key="2">
    <source>
        <dbReference type="ARBA" id="ARBA00022448"/>
    </source>
</evidence>
<keyword evidence="6 15" id="KW-0732">Signal</keyword>
<dbReference type="PANTHER" id="PTHR32080:SF3">
    <property type="entry name" value="PLASMODESMATA-LOCATED PROTEIN 7"/>
    <property type="match status" value="1"/>
</dbReference>
<dbReference type="CDD" id="cd23509">
    <property type="entry name" value="Gnk2-like"/>
    <property type="match status" value="2"/>
</dbReference>
<organism evidence="17 18">
    <name type="scientific">Zingiber officinale</name>
    <name type="common">Ginger</name>
    <name type="synonym">Amomum zingiber</name>
    <dbReference type="NCBI Taxonomy" id="94328"/>
    <lineage>
        <taxon>Eukaryota</taxon>
        <taxon>Viridiplantae</taxon>
        <taxon>Streptophyta</taxon>
        <taxon>Embryophyta</taxon>
        <taxon>Tracheophyta</taxon>
        <taxon>Spermatophyta</taxon>
        <taxon>Magnoliopsida</taxon>
        <taxon>Liliopsida</taxon>
        <taxon>Zingiberales</taxon>
        <taxon>Zingiberaceae</taxon>
        <taxon>Zingiber</taxon>
    </lineage>
</organism>
<keyword evidence="2" id="KW-0813">Transport</keyword>
<dbReference type="PROSITE" id="PS51473">
    <property type="entry name" value="GNK2"/>
    <property type="match status" value="2"/>
</dbReference>
<evidence type="ECO:0000256" key="8">
    <source>
        <dbReference type="ARBA" id="ARBA00022949"/>
    </source>
</evidence>
<feature type="transmembrane region" description="Helical" evidence="14">
    <location>
        <begin position="286"/>
        <end position="306"/>
    </location>
</feature>
<dbReference type="GO" id="GO:0005886">
    <property type="term" value="C:plasma membrane"/>
    <property type="evidence" value="ECO:0007669"/>
    <property type="project" value="UniProtKB-SubCell"/>
</dbReference>
<gene>
    <name evidence="17" type="ORF">ZIOFF_045661</name>
</gene>
<evidence type="ECO:0000313" key="18">
    <source>
        <dbReference type="Proteomes" id="UP000734854"/>
    </source>
</evidence>
<dbReference type="GO" id="GO:0009506">
    <property type="term" value="C:plasmodesma"/>
    <property type="evidence" value="ECO:0007669"/>
    <property type="project" value="UniProtKB-SubCell"/>
</dbReference>
<evidence type="ECO:0000313" key="17">
    <source>
        <dbReference type="EMBL" id="KAG6497756.1"/>
    </source>
</evidence>
<evidence type="ECO:0000256" key="13">
    <source>
        <dbReference type="ARBA" id="ARBA00038393"/>
    </source>
</evidence>
<proteinExistence type="inferred from homology"/>
<keyword evidence="5 14" id="KW-0812">Transmembrane</keyword>
<dbReference type="FunFam" id="3.30.430.20:FF:000001">
    <property type="entry name" value="cysteine-rich repeat secretory protein 3"/>
    <property type="match status" value="1"/>
</dbReference>
<evidence type="ECO:0000259" key="16">
    <source>
        <dbReference type="PROSITE" id="PS51473"/>
    </source>
</evidence>
<evidence type="ECO:0000256" key="10">
    <source>
        <dbReference type="ARBA" id="ARBA00023136"/>
    </source>
</evidence>
<evidence type="ECO:0000256" key="14">
    <source>
        <dbReference type="SAM" id="Phobius"/>
    </source>
</evidence>
<evidence type="ECO:0000256" key="4">
    <source>
        <dbReference type="ARBA" id="ARBA00022581"/>
    </source>
</evidence>
<dbReference type="Proteomes" id="UP000734854">
    <property type="component" value="Unassembled WGS sequence"/>
</dbReference>
<dbReference type="Pfam" id="PF01657">
    <property type="entry name" value="Stress-antifung"/>
    <property type="match status" value="2"/>
</dbReference>
<evidence type="ECO:0000256" key="11">
    <source>
        <dbReference type="ARBA" id="ARBA00023157"/>
    </source>
</evidence>
<reference evidence="17 18" key="1">
    <citation type="submission" date="2020-08" db="EMBL/GenBank/DDBJ databases">
        <title>Plant Genome Project.</title>
        <authorList>
            <person name="Zhang R.-G."/>
        </authorList>
    </citation>
    <scope>NUCLEOTIDE SEQUENCE [LARGE SCALE GENOMIC DNA]</scope>
    <source>
        <tissue evidence="17">Rhizome</tissue>
    </source>
</reference>
<dbReference type="PANTHER" id="PTHR32080">
    <property type="entry name" value="ANTIFUNGAL PROTEIN GINKBILOBIN-2-LIKE"/>
    <property type="match status" value="1"/>
</dbReference>
<comment type="similarity">
    <text evidence="13">Belongs to the cysteine-rich repeat secretory protein family. Plasmodesmata-located proteins (PDLD) subfamily.</text>
</comment>
<dbReference type="InterPro" id="IPR002902">
    <property type="entry name" value="GNK2"/>
</dbReference>
<feature type="domain" description="Gnk2-homologous" evidence="16">
    <location>
        <begin position="27"/>
        <end position="131"/>
    </location>
</feature>
<keyword evidence="9 14" id="KW-1133">Transmembrane helix</keyword>
<evidence type="ECO:0000256" key="12">
    <source>
        <dbReference type="ARBA" id="ARBA00024184"/>
    </source>
</evidence>
<keyword evidence="18" id="KW-1185">Reference proteome</keyword>
<dbReference type="InterPro" id="IPR038408">
    <property type="entry name" value="GNK2_sf"/>
</dbReference>
<comment type="subcellular location">
    <subcellularLocation>
        <location evidence="12">Cell junction</location>
        <location evidence="12">Plasmodesma</location>
    </subcellularLocation>
    <subcellularLocation>
        <location evidence="1">Cell membrane</location>
        <topology evidence="1">Single-pass type I membrane protein</topology>
    </subcellularLocation>
</comment>
<comment type="caution">
    <text evidence="17">The sequence shown here is derived from an EMBL/GenBank/DDBJ whole genome shotgun (WGS) entry which is preliminary data.</text>
</comment>
<dbReference type="EMBL" id="JACMSC010000012">
    <property type="protein sequence ID" value="KAG6497756.1"/>
    <property type="molecule type" value="Genomic_DNA"/>
</dbReference>